<evidence type="ECO:0000259" key="1">
    <source>
        <dbReference type="Pfam" id="PF02915"/>
    </source>
</evidence>
<accession>A0A645BES5</accession>
<name>A0A645BES5_9ZZZZ</name>
<dbReference type="EMBL" id="VSSQ01017687">
    <property type="protein sequence ID" value="MPM60214.1"/>
    <property type="molecule type" value="Genomic_DNA"/>
</dbReference>
<evidence type="ECO:0000313" key="2">
    <source>
        <dbReference type="EMBL" id="MPM60214.1"/>
    </source>
</evidence>
<dbReference type="InterPro" id="IPR012347">
    <property type="entry name" value="Ferritin-like"/>
</dbReference>
<organism evidence="2">
    <name type="scientific">bioreactor metagenome</name>
    <dbReference type="NCBI Taxonomy" id="1076179"/>
    <lineage>
        <taxon>unclassified sequences</taxon>
        <taxon>metagenomes</taxon>
        <taxon>ecological metagenomes</taxon>
    </lineage>
</organism>
<dbReference type="SUPFAM" id="SSF47240">
    <property type="entry name" value="Ferritin-like"/>
    <property type="match status" value="1"/>
</dbReference>
<dbReference type="InterPro" id="IPR003251">
    <property type="entry name" value="Rr_diiron-bd_dom"/>
</dbReference>
<protein>
    <recommendedName>
        <fullName evidence="1">Rubrerythrin diiron-binding domain-containing protein</fullName>
    </recommendedName>
</protein>
<dbReference type="GO" id="GO:0046872">
    <property type="term" value="F:metal ion binding"/>
    <property type="evidence" value="ECO:0007669"/>
    <property type="project" value="InterPro"/>
</dbReference>
<dbReference type="AlphaFoldDB" id="A0A645BES5"/>
<proteinExistence type="predicted"/>
<feature type="domain" description="Rubrerythrin diiron-binding" evidence="1">
    <location>
        <begin position="12"/>
        <end position="156"/>
    </location>
</feature>
<gene>
    <name evidence="2" type="ORF">SDC9_107065</name>
</gene>
<dbReference type="PANTHER" id="PTHR33531:SF7">
    <property type="entry name" value="HYPOTHETICAL MEMBRANE PROTEIN, CONSERVED"/>
    <property type="match status" value="1"/>
</dbReference>
<sequence>MGEKLINELDGLRVAIEIEKRGHAFYQQAYNQATKDVHKELFLLLRDEESHHMAKFQKVFDKVKENKAEVAFDEGTSKYLTVLASDHVFPKAEEAGSVIADLKTMEAVLAVAMQAEKDSVLFYDELANKSDSDDAIKIFTALKSEEQQHVIKLREMIDAWA</sequence>
<dbReference type="CDD" id="cd01045">
    <property type="entry name" value="Ferritin_like_AB"/>
    <property type="match status" value="1"/>
</dbReference>
<comment type="caution">
    <text evidence="2">The sequence shown here is derived from an EMBL/GenBank/DDBJ whole genome shotgun (WGS) entry which is preliminary data.</text>
</comment>
<dbReference type="InterPro" id="IPR009078">
    <property type="entry name" value="Ferritin-like_SF"/>
</dbReference>
<dbReference type="PANTHER" id="PTHR33531">
    <property type="entry name" value="RUBRERYTHRIN SUBFAMILY"/>
    <property type="match status" value="1"/>
</dbReference>
<dbReference type="GO" id="GO:0016491">
    <property type="term" value="F:oxidoreductase activity"/>
    <property type="evidence" value="ECO:0007669"/>
    <property type="project" value="InterPro"/>
</dbReference>
<dbReference type="Gene3D" id="1.20.1260.10">
    <property type="match status" value="1"/>
</dbReference>
<dbReference type="Pfam" id="PF02915">
    <property type="entry name" value="Rubrerythrin"/>
    <property type="match status" value="1"/>
</dbReference>
<reference evidence="2" key="1">
    <citation type="submission" date="2019-08" db="EMBL/GenBank/DDBJ databases">
        <authorList>
            <person name="Kucharzyk K."/>
            <person name="Murdoch R.W."/>
            <person name="Higgins S."/>
            <person name="Loffler F."/>
        </authorList>
    </citation>
    <scope>NUCLEOTIDE SEQUENCE</scope>
</reference>